<dbReference type="PANTHER" id="PTHR11735">
    <property type="entry name" value="TRNA N6-ADENOSINE THREONYLCARBAMOYLTRANSFERASE"/>
    <property type="match status" value="1"/>
</dbReference>
<accession>I3VID4</accession>
<evidence type="ECO:0000313" key="2">
    <source>
        <dbReference type="EMBL" id="AFK79140.1"/>
    </source>
</evidence>
<organism evidence="2">
    <name type="scientific">uncultured bacterium F39-01</name>
    <dbReference type="NCBI Taxonomy" id="1191434"/>
    <lineage>
        <taxon>Bacteria</taxon>
        <taxon>environmental samples</taxon>
    </lineage>
</organism>
<dbReference type="Pfam" id="PF00814">
    <property type="entry name" value="TsaD"/>
    <property type="match status" value="1"/>
</dbReference>
<dbReference type="InterPro" id="IPR000905">
    <property type="entry name" value="Gcp-like_dom"/>
</dbReference>
<dbReference type="NCBIfam" id="TIGR03725">
    <property type="entry name" value="T6A_YeaZ"/>
    <property type="match status" value="1"/>
</dbReference>
<proteinExistence type="predicted"/>
<feature type="domain" description="Gcp-like" evidence="1">
    <location>
        <begin position="53"/>
        <end position="151"/>
    </location>
</feature>
<dbReference type="SUPFAM" id="SSF53067">
    <property type="entry name" value="Actin-like ATPase domain"/>
    <property type="match status" value="2"/>
</dbReference>
<dbReference type="EMBL" id="JQ970523">
    <property type="protein sequence ID" value="AFK79140.1"/>
    <property type="molecule type" value="Genomic_DNA"/>
</dbReference>
<dbReference type="GO" id="GO:0005829">
    <property type="term" value="C:cytosol"/>
    <property type="evidence" value="ECO:0007669"/>
    <property type="project" value="TreeGrafter"/>
</dbReference>
<dbReference type="InterPro" id="IPR022496">
    <property type="entry name" value="T6A_TsaB"/>
</dbReference>
<dbReference type="CDD" id="cd24032">
    <property type="entry name" value="ASKHA_NBD_TsaB"/>
    <property type="match status" value="1"/>
</dbReference>
<protein>
    <recommendedName>
        <fullName evidence="1">Gcp-like domain-containing protein</fullName>
    </recommendedName>
</protein>
<dbReference type="PANTHER" id="PTHR11735:SF11">
    <property type="entry name" value="TRNA THREONYLCARBAMOYLADENOSINE BIOSYNTHESIS PROTEIN TSAB"/>
    <property type="match status" value="1"/>
</dbReference>
<sequence>MVGQLFNSGDQDRPLSSSHRNSVILSIETATLAGSISISSGQEILQSSTRPSKESHSNTLLADIEALLESAKIELDKIDLFAVAVGPGSFTGLRIGIATTKALAVTLNRPCVGIPTLNACARSAGKSDATVALLPAGRGEVFAQLFRVTDDLKVIPLDAPSHISPEKMLEKYGSLASANWVGEGVQLYQDLISTAQAESWDDVNNRWRLALPVQNLAEQVAMLAYEQWIEDQDLTVEAVHALYVRPSDAELKK</sequence>
<dbReference type="Gene3D" id="3.30.420.40">
    <property type="match status" value="2"/>
</dbReference>
<name>I3VID4_9BACT</name>
<dbReference type="InterPro" id="IPR043129">
    <property type="entry name" value="ATPase_NBD"/>
</dbReference>
<evidence type="ECO:0000259" key="1">
    <source>
        <dbReference type="Pfam" id="PF00814"/>
    </source>
</evidence>
<reference evidence="2" key="1">
    <citation type="submission" date="2012-04" db="EMBL/GenBank/DDBJ databases">
        <title>Characterization of mineral phosphate solubilization trait from soil metagenome.</title>
        <authorList>
            <person name="Chhabra S."/>
            <person name="Brazil D."/>
            <person name="Morrissey J."/>
            <person name="Burke J."/>
            <person name="O'Gara F."/>
            <person name="Dowling D."/>
        </authorList>
    </citation>
    <scope>NUCLEOTIDE SEQUENCE</scope>
</reference>
<dbReference type="AlphaFoldDB" id="I3VID4"/>
<dbReference type="GO" id="GO:0002949">
    <property type="term" value="P:tRNA threonylcarbamoyladenosine modification"/>
    <property type="evidence" value="ECO:0007669"/>
    <property type="project" value="InterPro"/>
</dbReference>